<evidence type="ECO:0000256" key="3">
    <source>
        <dbReference type="ARBA" id="ARBA00023242"/>
    </source>
</evidence>
<feature type="compositionally biased region" description="Polar residues" evidence="4">
    <location>
        <begin position="16"/>
        <end position="27"/>
    </location>
</feature>
<sequence>MFKKRTRPANVRTKDTPSVNQTPTSTGEPLDPSEAVASPAVEENDEPNVEATIQDLMSLRRFRKQAEGLSLEKLNRGEIRRRKKKTTGTAEEGEEEGEDDGEEEIQVGLRPGKGSGGKEIDPSDESAKMKRLISASNFTQQTNALDVDKHMMAYIETELQKRRGIDTENTSDAAASSSVKPFDPHEALYEIAEQYRIEKKKDGKNGGEDDEEGGNVMNSMAMLTAIPEVDLGMDNRLKNIEDTEKAKRAMLEARKKAAPRPSQADNDFAAARFYRPVSNVQSDKDALEDARREAMGLPAIDRKNRNSKNYRNKSQVSNDEITMERFKKRIKKY</sequence>
<dbReference type="PANTHER" id="PTHR13486">
    <property type="entry name" value="TELOMERE LENGTH AND SILENCING PROTEIN 1 TLS1 FAMILY MEMBER"/>
    <property type="match status" value="1"/>
</dbReference>
<feature type="region of interest" description="Disordered" evidence="4">
    <location>
        <begin position="66"/>
        <end position="129"/>
    </location>
</feature>
<feature type="compositionally biased region" description="Acidic residues" evidence="4">
    <location>
        <begin position="91"/>
        <end position="105"/>
    </location>
</feature>
<dbReference type="Pfam" id="PF07052">
    <property type="entry name" value="Hep_59"/>
    <property type="match status" value="1"/>
</dbReference>
<feature type="region of interest" description="Disordered" evidence="4">
    <location>
        <begin position="164"/>
        <end position="186"/>
    </location>
</feature>
<feature type="compositionally biased region" description="Polar residues" evidence="4">
    <location>
        <begin position="167"/>
        <end position="179"/>
    </location>
</feature>
<dbReference type="GO" id="GO:0005681">
    <property type="term" value="C:spliceosomal complex"/>
    <property type="evidence" value="ECO:0007669"/>
    <property type="project" value="TreeGrafter"/>
</dbReference>
<evidence type="ECO:0000256" key="1">
    <source>
        <dbReference type="ARBA" id="ARBA00004123"/>
    </source>
</evidence>
<feature type="compositionally biased region" description="Basic and acidic residues" evidence="4">
    <location>
        <begin position="116"/>
        <end position="128"/>
    </location>
</feature>
<name>A0A0F7SNF2_PHARH</name>
<evidence type="ECO:0000313" key="5">
    <source>
        <dbReference type="EMBL" id="CDZ98612.1"/>
    </source>
</evidence>
<feature type="region of interest" description="Disordered" evidence="4">
    <location>
        <begin position="297"/>
        <end position="323"/>
    </location>
</feature>
<reference evidence="5" key="1">
    <citation type="submission" date="2014-08" db="EMBL/GenBank/DDBJ databases">
        <authorList>
            <person name="Sharma Rahul"/>
            <person name="Thines Marco"/>
        </authorList>
    </citation>
    <scope>NUCLEOTIDE SEQUENCE</scope>
</reference>
<organism evidence="5">
    <name type="scientific">Phaffia rhodozyma</name>
    <name type="common">Yeast</name>
    <name type="synonym">Xanthophyllomyces dendrorhous</name>
    <dbReference type="NCBI Taxonomy" id="264483"/>
    <lineage>
        <taxon>Eukaryota</taxon>
        <taxon>Fungi</taxon>
        <taxon>Dikarya</taxon>
        <taxon>Basidiomycota</taxon>
        <taxon>Agaricomycotina</taxon>
        <taxon>Tremellomycetes</taxon>
        <taxon>Cystofilobasidiales</taxon>
        <taxon>Mrakiaceae</taxon>
        <taxon>Phaffia</taxon>
    </lineage>
</organism>
<evidence type="ECO:0000256" key="2">
    <source>
        <dbReference type="ARBA" id="ARBA00007643"/>
    </source>
</evidence>
<dbReference type="EMBL" id="LN483345">
    <property type="protein sequence ID" value="CDZ98612.1"/>
    <property type="molecule type" value="Genomic_DNA"/>
</dbReference>
<dbReference type="InterPro" id="IPR010756">
    <property type="entry name" value="Tls1-like"/>
</dbReference>
<keyword evidence="3" id="KW-0539">Nucleus</keyword>
<protein>
    <submittedName>
        <fullName evidence="5">Uncharacterized conserved protein</fullName>
    </submittedName>
</protein>
<dbReference type="PANTHER" id="PTHR13486:SF2">
    <property type="entry name" value="SPLICING FACTOR C9ORF78"/>
    <property type="match status" value="1"/>
</dbReference>
<comment type="similarity">
    <text evidence="2">Belongs to the TLS1 family.</text>
</comment>
<dbReference type="AlphaFoldDB" id="A0A0F7SNF2"/>
<comment type="subcellular location">
    <subcellularLocation>
        <location evidence="1">Nucleus</location>
    </subcellularLocation>
</comment>
<evidence type="ECO:0000256" key="4">
    <source>
        <dbReference type="SAM" id="MobiDB-lite"/>
    </source>
</evidence>
<accession>A0A0F7SNF2</accession>
<dbReference type="GO" id="GO:0000398">
    <property type="term" value="P:mRNA splicing, via spliceosome"/>
    <property type="evidence" value="ECO:0007669"/>
    <property type="project" value="TreeGrafter"/>
</dbReference>
<feature type="region of interest" description="Disordered" evidence="4">
    <location>
        <begin position="1"/>
        <end position="49"/>
    </location>
</feature>
<proteinExistence type="inferred from homology"/>